<evidence type="ECO:0000256" key="1">
    <source>
        <dbReference type="ARBA" id="ARBA00004496"/>
    </source>
</evidence>
<dbReference type="Pfam" id="PF24123">
    <property type="entry name" value="Myosin_VII_N"/>
    <property type="match status" value="1"/>
</dbReference>
<dbReference type="Gene3D" id="1.25.40.530">
    <property type="entry name" value="MyTH4 domain"/>
    <property type="match status" value="2"/>
</dbReference>
<dbReference type="SUPFAM" id="SSF50044">
    <property type="entry name" value="SH3-domain"/>
    <property type="match status" value="1"/>
</dbReference>
<dbReference type="InterPro" id="IPR051567">
    <property type="entry name" value="Unconventional_Myosin_ATPase"/>
</dbReference>
<dbReference type="PROSITE" id="PS51016">
    <property type="entry name" value="MYTH4"/>
    <property type="match status" value="2"/>
</dbReference>
<dbReference type="InterPro" id="IPR029071">
    <property type="entry name" value="Ubiquitin-like_domsf"/>
</dbReference>
<dbReference type="Pfam" id="PF21998">
    <property type="entry name" value="FERM_C1_MyoVII"/>
    <property type="match status" value="1"/>
</dbReference>
<dbReference type="InterPro" id="IPR027417">
    <property type="entry name" value="P-loop_NTPase"/>
</dbReference>
<dbReference type="PANTHER" id="PTHR22692">
    <property type="entry name" value="MYOSIN VII, XV"/>
    <property type="match status" value="1"/>
</dbReference>
<dbReference type="SMART" id="SM00295">
    <property type="entry name" value="B41"/>
    <property type="match status" value="2"/>
</dbReference>
<dbReference type="InterPro" id="IPR000857">
    <property type="entry name" value="MyTH4_dom"/>
</dbReference>
<dbReference type="InterPro" id="IPR001609">
    <property type="entry name" value="Myosin_head_motor_dom-like"/>
</dbReference>
<evidence type="ECO:0000256" key="8">
    <source>
        <dbReference type="ARBA" id="ARBA00023123"/>
    </source>
</evidence>
<dbReference type="InterPro" id="IPR000299">
    <property type="entry name" value="FERM_domain"/>
</dbReference>
<dbReference type="FunFam" id="3.10.20.90:FF:000036">
    <property type="entry name" value="Unconventional myosin-VIIa"/>
    <property type="match status" value="1"/>
</dbReference>
<dbReference type="CDD" id="cd13198">
    <property type="entry name" value="FERM_C1_MyoVII"/>
    <property type="match status" value="1"/>
</dbReference>
<evidence type="ECO:0000259" key="14">
    <source>
        <dbReference type="PROSITE" id="PS50002"/>
    </source>
</evidence>
<dbReference type="CDD" id="cd01381">
    <property type="entry name" value="MYSc_Myo7"/>
    <property type="match status" value="1"/>
</dbReference>
<evidence type="ECO:0000256" key="9">
    <source>
        <dbReference type="ARBA" id="ARBA00023175"/>
    </source>
</evidence>
<dbReference type="InterPro" id="IPR014352">
    <property type="entry name" value="FERM/acyl-CoA-bd_prot_sf"/>
</dbReference>
<dbReference type="GO" id="GO:0003779">
    <property type="term" value="F:actin binding"/>
    <property type="evidence" value="ECO:0007669"/>
    <property type="project" value="UniProtKB-KW"/>
</dbReference>
<feature type="domain" description="MyTH4" evidence="16">
    <location>
        <begin position="965"/>
        <end position="1197"/>
    </location>
</feature>
<dbReference type="InterPro" id="IPR036106">
    <property type="entry name" value="MYSc_Myo7"/>
</dbReference>
<feature type="domain" description="FERM" evidence="15">
    <location>
        <begin position="1202"/>
        <end position="1514"/>
    </location>
</feature>
<keyword evidence="10 12" id="KW-0009">Actin-binding</keyword>
<dbReference type="SUPFAM" id="SSF54236">
    <property type="entry name" value="Ubiquitin-like"/>
    <property type="match status" value="2"/>
</dbReference>
<dbReference type="GO" id="GO:0120025">
    <property type="term" value="C:plasma membrane bounded cell projection"/>
    <property type="evidence" value="ECO:0007669"/>
    <property type="project" value="UniProtKB-ARBA"/>
</dbReference>
<evidence type="ECO:0000256" key="7">
    <source>
        <dbReference type="ARBA" id="ARBA00022840"/>
    </source>
</evidence>
<dbReference type="InterPro" id="IPR041794">
    <property type="entry name" value="MyoVII_FERM_C2"/>
</dbReference>
<reference evidence="19" key="1">
    <citation type="submission" date="2025-08" db="UniProtKB">
        <authorList>
            <consortium name="RefSeq"/>
        </authorList>
    </citation>
    <scope>IDENTIFICATION</scope>
    <source>
        <tissue evidence="19">Whole organism</tissue>
    </source>
</reference>
<dbReference type="GO" id="GO:0071944">
    <property type="term" value="C:cell periphery"/>
    <property type="evidence" value="ECO:0007669"/>
    <property type="project" value="UniProtKB-ARBA"/>
</dbReference>
<dbReference type="InterPro" id="IPR057096">
    <property type="entry name" value="KRIT1_FRMD8_FERM_C"/>
</dbReference>
<dbReference type="SUPFAM" id="SSF50729">
    <property type="entry name" value="PH domain-like"/>
    <property type="match status" value="1"/>
</dbReference>
<comment type="similarity">
    <text evidence="2 12">Belongs to the TRAFAC class myosin-kinesin ATPase superfamily. Myosin family.</text>
</comment>
<dbReference type="Gene3D" id="1.20.5.4820">
    <property type="match status" value="1"/>
</dbReference>
<dbReference type="Gene3D" id="1.20.120.720">
    <property type="entry name" value="Myosin VI head, motor domain, U50 subdomain"/>
    <property type="match status" value="1"/>
</dbReference>
<dbReference type="InterPro" id="IPR057130">
    <property type="entry name" value="Myosin_VII_N"/>
</dbReference>
<sequence>MGREDERRKSKDKRRGSNAKNATNFFPGDYIWVEPTSGSEFDVAIGAKVLSIDGRRVTVQDDARKSIVLPPERRIKAMHPTSVQGVEDMISLGDLHEAGILRNLLIRYNENLIYTYTGSILVAVNPYQNLPIYTADQIRLYKGKKFGELPPHIFAIGDNCYSNMNTFHRDQCIVISGESGAGKTENTKLILQYLTAISARHSWIEQQVLEANPILEAFGNAKTLRNDNSSRFGKYIDIHFSGEGVIEGARIEQYLLEKSRLVSQSKGERNYHIFYCMLAGLPKDELLQLKLKSASNYKYLTEGETITCEGRNDVREFADIRSAMKVLMFSDAEVYEMFKLLAAILHMGNLKFKPKSVANMDGSEITDAAGLAWVAELLGVEARHLKAGLTSRSITAQGETVVSPLSLDNAVATRDAFVKGIYGNLFVWIVAKINSAIYNPSMKKSSSIGVLDIFGFENFQTNSFEQFCINYANENLQQFFVQHIFKLEQEEYNAENINWQHIEFVDNQDTLDMIAIRPMNIMALVDEESKFPKGTDSTMVQKLYSQHQSHPHFVQMRSQAQLSFGIRHFAGTVYYSAKGFLDKNRDTFSVDLLNLVIGPLIKNQFLKNLFDKDELTGGSTTKKQARTLSSQFKRSLDSLMGTLGSCQPYFVRTVKPNETKSPNLFDRELCCRQLRYSGMMETIRIRRAGYPIRHTFREFVERYRFLIHGCPPAHKGDNSASAKRICKEVLKGTDYQIGHSKVFLKDAQDVFLERERDRVLSLKITILQRCMRGWYYRKRFLLIQQNARFLVVWWRYQLMKRGFARLQAAIKARRANHKFTNLRNTITGLQARCRGLLARRRFQQRLQAKRLRDKEEAELRRRGDKQQAKEIADLNYQKRLMELDETTEMISPVHDDEDDENVNDPQLVDEMFGFLQGGTVRRRGSMAPIGLEEAFPSSGMQEDVSEYTFQKYASTYFQGNVTHQYTRRQLKQPLLNLQNDADRVAALALWVTILRFMGDMAEPKYSSVHKDNTPVMAIISGTLGRNFAKSKQFKDAQAALESGSADMTSKQRKLISMTLKRKGKITEELIQQLKGGDAAADTYQQWLESRPTSNMEKLHFIIGHGILREELRDEIYCQICKQLSNNPGKSSHARGWILLSLCVGCFAPSEEFVNYLYNFIDRGPQGYAPYCYKRLRRTFANGSRTQPPSWLELQATKTKSTISIPITFMDGTTKTLHADSASTARELCNQLTDKVSLRDQFGFSLYIALFDKVSSLGSEGEHVMDAISQCEQYAKEQGAQERNAPWRLFFRKEIFAPWHDPTEDHVATNLIYQQIVRGVKFGEYQCDKEEDLAMLAAQQFYIEFGAEMHEERLRSNIASYIPDAYVSSSDGNLDKWTKLVSSAYKKSYYVKERVEYLRLKEDVVSFAKFKWPLLFSRFYEGVRIAGPPLEKNEVIIAITWTGIYFVDDQENILRELTYPEIITATFNKVPGQGLYGQTVTIATVRGENFKFRSVNSQDIHTLILFFIEGLKKRSKFVVALQDYRSPGDSSLLSFKRGDLIQLQEDCVGETALNMGWCIGRCDRTNESGNFPAETIVVVPTMTKPDRELVELYATEEAERARRMLESEENNAEPAEKMHTLERYAAENFRAAMAGTVSRRSQMTAARKGSSVLWKHSRDPLQQPLLLKVLDSQQLSDMAVDSYTAILKYTGELPTRSAPTDTDLTDKVFNGPIKEELLRDECYCQLMKQLTDNRNRLSEERCWELMWLATGLFTCSPALMKELNLFLKTRKHPIARDAMVRLQKTLKHGQRKYPPHQVEVEAIHHKTTQIFHKVYFPDDSDQAFEVNSGTSAADLIDSIAQRLNIKSSEGFSLFVMISDRVISVPEEDFFFDFVRLLNDWMRKTRPNRDGSRALFTYRVFFMRKLWTNVVPGQDRNADLIFHYNQELPKYLRGYHKCTKEIAAKLASIIFKARYGDDRAGLSQVGSVLPSLVPEDLLKAYSTSDWKKQITKHFNDTAGMSKEDVKLEFLKVIFQWPTFGSAFFEVRQNSDPQYPTKLLVAINRNGVLLINTTTKVILETHPFTSVSNWSSGNTFFHLTIGNLTNNTKLLCETSQGYKMDDLMSSYVALLYTNNQLKR</sequence>
<evidence type="ECO:0000259" key="16">
    <source>
        <dbReference type="PROSITE" id="PS51016"/>
    </source>
</evidence>
<dbReference type="SMART" id="SM00015">
    <property type="entry name" value="IQ"/>
    <property type="match status" value="2"/>
</dbReference>
<dbReference type="InterPro" id="IPR038185">
    <property type="entry name" value="MyTH4_dom_sf"/>
</dbReference>
<dbReference type="CDD" id="cd14473">
    <property type="entry name" value="FERM_B-lobe"/>
    <property type="match status" value="2"/>
</dbReference>
<dbReference type="Proteomes" id="UP000694843">
    <property type="component" value="Unplaced"/>
</dbReference>
<dbReference type="Gene3D" id="1.10.10.820">
    <property type="match status" value="1"/>
</dbReference>
<dbReference type="PROSITE" id="PS50057">
    <property type="entry name" value="FERM_3"/>
    <property type="match status" value="2"/>
</dbReference>
<dbReference type="Pfam" id="PF00373">
    <property type="entry name" value="FERM_M"/>
    <property type="match status" value="2"/>
</dbReference>
<dbReference type="GeneID" id="108676327"/>
<evidence type="ECO:0000313" key="19">
    <source>
        <dbReference type="RefSeq" id="XP_018019879.1"/>
    </source>
</evidence>
<evidence type="ECO:0000256" key="3">
    <source>
        <dbReference type="ARBA" id="ARBA00022443"/>
    </source>
</evidence>
<dbReference type="PROSITE" id="PS51456">
    <property type="entry name" value="MYOSIN_MOTOR"/>
    <property type="match status" value="1"/>
</dbReference>
<dbReference type="InterPro" id="IPR019749">
    <property type="entry name" value="Band_41_domain"/>
</dbReference>
<dbReference type="GO" id="GO:0009888">
    <property type="term" value="P:tissue development"/>
    <property type="evidence" value="ECO:0007669"/>
    <property type="project" value="UniProtKB-ARBA"/>
</dbReference>
<dbReference type="Gene3D" id="2.30.29.30">
    <property type="entry name" value="Pleckstrin-homology domain (PH domain)/Phosphotyrosine-binding domain (PTB)"/>
    <property type="match status" value="2"/>
</dbReference>
<dbReference type="CDD" id="cd13199">
    <property type="entry name" value="FERM_C2_MyoVII"/>
    <property type="match status" value="1"/>
</dbReference>
<dbReference type="GO" id="GO:0048731">
    <property type="term" value="P:system development"/>
    <property type="evidence" value="ECO:0007669"/>
    <property type="project" value="UniProtKB-ARBA"/>
</dbReference>
<dbReference type="InterPro" id="IPR001452">
    <property type="entry name" value="SH3_domain"/>
</dbReference>
<dbReference type="Gene3D" id="3.10.20.90">
    <property type="entry name" value="Phosphatidylinositol 3-kinase Catalytic Subunit, Chain A, domain 1"/>
    <property type="match status" value="2"/>
</dbReference>
<feature type="binding site" evidence="12">
    <location>
        <begin position="177"/>
        <end position="184"/>
    </location>
    <ligand>
        <name>ATP</name>
        <dbReference type="ChEBI" id="CHEBI:30616"/>
    </ligand>
</feature>
<comment type="subcellular location">
    <subcellularLocation>
        <location evidence="1">Cytoplasm</location>
    </subcellularLocation>
</comment>
<dbReference type="PROSITE" id="PS50002">
    <property type="entry name" value="SH3"/>
    <property type="match status" value="1"/>
</dbReference>
<dbReference type="InterPro" id="IPR035963">
    <property type="entry name" value="FERM_2"/>
</dbReference>
<dbReference type="GO" id="GO:0009887">
    <property type="term" value="P:animal organ morphogenesis"/>
    <property type="evidence" value="ECO:0007669"/>
    <property type="project" value="UniProtKB-ARBA"/>
</dbReference>
<dbReference type="SMART" id="SM00139">
    <property type="entry name" value="MyTH4"/>
    <property type="match status" value="2"/>
</dbReference>
<accession>A0A8B7P1B5</accession>
<dbReference type="CDD" id="cd17092">
    <property type="entry name" value="FERM1_F1_Myosin-VII"/>
    <property type="match status" value="1"/>
</dbReference>
<dbReference type="OrthoDB" id="6108017at2759"/>
<dbReference type="PROSITE" id="PS50096">
    <property type="entry name" value="IQ"/>
    <property type="match status" value="1"/>
</dbReference>
<dbReference type="InterPro" id="IPR036961">
    <property type="entry name" value="Kinesin_motor_dom_sf"/>
</dbReference>
<evidence type="ECO:0000256" key="11">
    <source>
        <dbReference type="PROSITE-ProRule" id="PRU00192"/>
    </source>
</evidence>
<dbReference type="Gene3D" id="1.20.80.10">
    <property type="match status" value="2"/>
</dbReference>
<dbReference type="Pfam" id="PF00063">
    <property type="entry name" value="Myosin_head"/>
    <property type="match status" value="1"/>
</dbReference>
<evidence type="ECO:0000256" key="10">
    <source>
        <dbReference type="ARBA" id="ARBA00023203"/>
    </source>
</evidence>
<dbReference type="SMART" id="SM00326">
    <property type="entry name" value="SH3"/>
    <property type="match status" value="1"/>
</dbReference>
<keyword evidence="3 11" id="KW-0728">SH3 domain</keyword>
<evidence type="ECO:0000256" key="6">
    <source>
        <dbReference type="ARBA" id="ARBA00022741"/>
    </source>
</evidence>
<keyword evidence="9 12" id="KW-0505">Motor protein</keyword>
<evidence type="ECO:0000256" key="2">
    <source>
        <dbReference type="ARBA" id="ARBA00008314"/>
    </source>
</evidence>
<protein>
    <submittedName>
        <fullName evidence="19">Myosin-VIIa</fullName>
    </submittedName>
</protein>
<dbReference type="InterPro" id="IPR041793">
    <property type="entry name" value="MyoVII_FERM_C1"/>
</dbReference>
<name>A0A8B7P1B5_HYAAZ</name>
<feature type="domain" description="SH3" evidence="14">
    <location>
        <begin position="1512"/>
        <end position="1580"/>
    </location>
</feature>
<dbReference type="OMA" id="RMRSIVK"/>
<dbReference type="PANTHER" id="PTHR22692:SF33">
    <property type="entry name" value="MYOSIN"/>
    <property type="match status" value="1"/>
</dbReference>
<dbReference type="GO" id="GO:0005737">
    <property type="term" value="C:cytoplasm"/>
    <property type="evidence" value="ECO:0007669"/>
    <property type="project" value="UniProtKB-SubCell"/>
</dbReference>
<dbReference type="SMART" id="SM00242">
    <property type="entry name" value="MYSc"/>
    <property type="match status" value="1"/>
</dbReference>
<dbReference type="InterPro" id="IPR019748">
    <property type="entry name" value="FERM_central"/>
</dbReference>
<keyword evidence="18" id="KW-1185">Reference proteome</keyword>
<dbReference type="Pfam" id="PF21989">
    <property type="entry name" value="RA_2"/>
    <property type="match status" value="2"/>
</dbReference>
<dbReference type="SUPFAM" id="SSF52540">
    <property type="entry name" value="P-loop containing nucleoside triphosphate hydrolases"/>
    <property type="match status" value="1"/>
</dbReference>
<dbReference type="Gene3D" id="2.30.30.40">
    <property type="entry name" value="SH3 Domains"/>
    <property type="match status" value="1"/>
</dbReference>
<dbReference type="FunFam" id="1.10.10.820:FF:000001">
    <property type="entry name" value="Myosin heavy chain"/>
    <property type="match status" value="1"/>
</dbReference>
<keyword evidence="8 12" id="KW-0518">Myosin</keyword>
<keyword evidence="6 12" id="KW-0547">Nucleotide-binding</keyword>
<keyword evidence="5" id="KW-0677">Repeat</keyword>
<feature type="domain" description="MyTH4" evidence="16">
    <location>
        <begin position="1655"/>
        <end position="1803"/>
    </location>
</feature>
<dbReference type="GO" id="GO:0016461">
    <property type="term" value="C:unconventional myosin complex"/>
    <property type="evidence" value="ECO:0007669"/>
    <property type="project" value="UniProtKB-ARBA"/>
</dbReference>
<evidence type="ECO:0000259" key="15">
    <source>
        <dbReference type="PROSITE" id="PS50057"/>
    </source>
</evidence>
<dbReference type="SUPFAM" id="SSF47031">
    <property type="entry name" value="Second domain of FERM"/>
    <property type="match status" value="2"/>
</dbReference>
<dbReference type="KEGG" id="hazt:108676327"/>
<keyword evidence="7 12" id="KW-0067">ATP-binding</keyword>
<feature type="region of interest" description="Disordered" evidence="13">
    <location>
        <begin position="1"/>
        <end position="21"/>
    </location>
</feature>
<organism evidence="18 19">
    <name type="scientific">Hyalella azteca</name>
    <name type="common">Amphipod</name>
    <dbReference type="NCBI Taxonomy" id="294128"/>
    <lineage>
        <taxon>Eukaryota</taxon>
        <taxon>Metazoa</taxon>
        <taxon>Ecdysozoa</taxon>
        <taxon>Arthropoda</taxon>
        <taxon>Crustacea</taxon>
        <taxon>Multicrustacea</taxon>
        <taxon>Malacostraca</taxon>
        <taxon>Eumalacostraca</taxon>
        <taxon>Peracarida</taxon>
        <taxon>Amphipoda</taxon>
        <taxon>Senticaudata</taxon>
        <taxon>Talitrida</taxon>
        <taxon>Talitroidea</taxon>
        <taxon>Hyalellidae</taxon>
        <taxon>Hyalella</taxon>
    </lineage>
</organism>
<evidence type="ECO:0000259" key="17">
    <source>
        <dbReference type="PROSITE" id="PS51456"/>
    </source>
</evidence>
<gene>
    <name evidence="19" type="primary">LOC108676327</name>
</gene>
<dbReference type="RefSeq" id="XP_018019879.1">
    <property type="nucleotide sequence ID" value="XM_018164390.2"/>
</dbReference>
<dbReference type="InterPro" id="IPR036028">
    <property type="entry name" value="SH3-like_dom_sf"/>
</dbReference>
<dbReference type="Gene3D" id="3.40.850.10">
    <property type="entry name" value="Kinesin motor domain"/>
    <property type="match status" value="1"/>
</dbReference>
<evidence type="ECO:0000256" key="13">
    <source>
        <dbReference type="SAM" id="MobiDB-lite"/>
    </source>
</evidence>
<feature type="region of interest" description="Actin-binding" evidence="12">
    <location>
        <begin position="636"/>
        <end position="658"/>
    </location>
</feature>
<dbReference type="Pfam" id="PF24522">
    <property type="entry name" value="KRIT1_FRMD8_FERM_C"/>
    <property type="match status" value="1"/>
</dbReference>
<proteinExistence type="inferred from homology"/>
<evidence type="ECO:0000313" key="18">
    <source>
        <dbReference type="Proteomes" id="UP000694843"/>
    </source>
</evidence>
<dbReference type="InterPro" id="IPR000048">
    <property type="entry name" value="IQ_motif_EF-hand-BS"/>
</dbReference>
<feature type="domain" description="FERM" evidence="15">
    <location>
        <begin position="1809"/>
        <end position="2112"/>
    </location>
</feature>
<feature type="domain" description="Myosin motor" evidence="17">
    <location>
        <begin position="84"/>
        <end position="757"/>
    </location>
</feature>
<dbReference type="InterPro" id="IPR011993">
    <property type="entry name" value="PH-like_dom_sf"/>
</dbReference>
<evidence type="ECO:0000256" key="5">
    <source>
        <dbReference type="ARBA" id="ARBA00022737"/>
    </source>
</evidence>
<keyword evidence="4" id="KW-0963">Cytoplasm</keyword>
<evidence type="ECO:0000256" key="12">
    <source>
        <dbReference type="PROSITE-ProRule" id="PRU00782"/>
    </source>
</evidence>
<dbReference type="FunFam" id="1.20.80.10:FF:000013">
    <property type="entry name" value="Unconventional myosin-VIIa"/>
    <property type="match status" value="1"/>
</dbReference>
<evidence type="ECO:0000256" key="4">
    <source>
        <dbReference type="ARBA" id="ARBA00022490"/>
    </source>
</evidence>
<dbReference type="Pfam" id="PF00784">
    <property type="entry name" value="MyTH4"/>
    <property type="match status" value="2"/>
</dbReference>
<dbReference type="PRINTS" id="PR00193">
    <property type="entry name" value="MYOSINHEAVY"/>
</dbReference>
<dbReference type="CDD" id="cd17093">
    <property type="entry name" value="FERM2_F1_Myosin-VII"/>
    <property type="match status" value="1"/>
</dbReference>
<dbReference type="GO" id="GO:0005524">
    <property type="term" value="F:ATP binding"/>
    <property type="evidence" value="ECO:0007669"/>
    <property type="project" value="UniProtKB-UniRule"/>
</dbReference>
<dbReference type="GO" id="GO:0003774">
    <property type="term" value="F:cytoskeletal motor activity"/>
    <property type="evidence" value="ECO:0007669"/>
    <property type="project" value="UniProtKB-UniRule"/>
</dbReference>
<dbReference type="Gene3D" id="1.20.58.530">
    <property type="match status" value="1"/>
</dbReference>